<dbReference type="GO" id="GO:0022857">
    <property type="term" value="F:transmembrane transporter activity"/>
    <property type="evidence" value="ECO:0007669"/>
    <property type="project" value="InterPro"/>
</dbReference>
<feature type="transmembrane region" description="Helical" evidence="6">
    <location>
        <begin position="267"/>
        <end position="294"/>
    </location>
</feature>
<feature type="transmembrane region" description="Helical" evidence="6">
    <location>
        <begin position="350"/>
        <end position="367"/>
    </location>
</feature>
<evidence type="ECO:0000256" key="1">
    <source>
        <dbReference type="ARBA" id="ARBA00004141"/>
    </source>
</evidence>
<dbReference type="GeneID" id="54563745"/>
<feature type="transmembrane region" description="Helical" evidence="6">
    <location>
        <begin position="78"/>
        <end position="96"/>
    </location>
</feature>
<keyword evidence="9" id="KW-1185">Reference proteome</keyword>
<dbReference type="OrthoDB" id="6770063at2759"/>
<feature type="transmembrane region" description="Helical" evidence="6">
    <location>
        <begin position="413"/>
        <end position="434"/>
    </location>
</feature>
<dbReference type="InterPro" id="IPR036259">
    <property type="entry name" value="MFS_trans_sf"/>
</dbReference>
<dbReference type="EMBL" id="ML993585">
    <property type="protein sequence ID" value="KAF2170353.1"/>
    <property type="molecule type" value="Genomic_DNA"/>
</dbReference>
<dbReference type="Gene3D" id="1.20.1250.20">
    <property type="entry name" value="MFS general substrate transporter like domains"/>
    <property type="match status" value="1"/>
</dbReference>
<proteinExistence type="predicted"/>
<dbReference type="PANTHER" id="PTHR23502:SF60">
    <property type="entry name" value="MAJOR FACILITATOR SUPERFAMILY (MFS) PROFILE DOMAIN-CONTAINING PROTEIN-RELATED"/>
    <property type="match status" value="1"/>
</dbReference>
<reference evidence="8" key="1">
    <citation type="journal article" date="2020" name="Stud. Mycol.">
        <title>101 Dothideomycetes genomes: a test case for predicting lifestyles and emergence of pathogens.</title>
        <authorList>
            <person name="Haridas S."/>
            <person name="Albert R."/>
            <person name="Binder M."/>
            <person name="Bloem J."/>
            <person name="Labutti K."/>
            <person name="Salamov A."/>
            <person name="Andreopoulos B."/>
            <person name="Baker S."/>
            <person name="Barry K."/>
            <person name="Bills G."/>
            <person name="Bluhm B."/>
            <person name="Cannon C."/>
            <person name="Castanera R."/>
            <person name="Culley D."/>
            <person name="Daum C."/>
            <person name="Ezra D."/>
            <person name="Gonzalez J."/>
            <person name="Henrissat B."/>
            <person name="Kuo A."/>
            <person name="Liang C."/>
            <person name="Lipzen A."/>
            <person name="Lutzoni F."/>
            <person name="Magnuson J."/>
            <person name="Mondo S."/>
            <person name="Nolan M."/>
            <person name="Ohm R."/>
            <person name="Pangilinan J."/>
            <person name="Park H.-J."/>
            <person name="Ramirez L."/>
            <person name="Alfaro M."/>
            <person name="Sun H."/>
            <person name="Tritt A."/>
            <person name="Yoshinaga Y."/>
            <person name="Zwiers L.-H."/>
            <person name="Turgeon B."/>
            <person name="Goodwin S."/>
            <person name="Spatafora J."/>
            <person name="Crous P."/>
            <person name="Grigoriev I."/>
        </authorList>
    </citation>
    <scope>NUCLEOTIDE SEQUENCE</scope>
    <source>
        <strain evidence="8">ATCC 36951</strain>
    </source>
</reference>
<feature type="transmembrane region" description="Helical" evidence="6">
    <location>
        <begin position="40"/>
        <end position="58"/>
    </location>
</feature>
<dbReference type="SUPFAM" id="SSF103473">
    <property type="entry name" value="MFS general substrate transporter"/>
    <property type="match status" value="1"/>
</dbReference>
<feature type="transmembrane region" description="Helical" evidence="6">
    <location>
        <begin position="440"/>
        <end position="463"/>
    </location>
</feature>
<dbReference type="PANTHER" id="PTHR23502">
    <property type="entry name" value="MAJOR FACILITATOR SUPERFAMILY"/>
    <property type="match status" value="1"/>
</dbReference>
<evidence type="ECO:0000313" key="9">
    <source>
        <dbReference type="Proteomes" id="UP000799537"/>
    </source>
</evidence>
<feature type="region of interest" description="Disordered" evidence="5">
    <location>
        <begin position="1"/>
        <end position="27"/>
    </location>
</feature>
<dbReference type="InterPro" id="IPR011701">
    <property type="entry name" value="MFS"/>
</dbReference>
<keyword evidence="2 6" id="KW-0812">Transmembrane</keyword>
<evidence type="ECO:0000256" key="4">
    <source>
        <dbReference type="ARBA" id="ARBA00023136"/>
    </source>
</evidence>
<comment type="subcellular location">
    <subcellularLocation>
        <location evidence="1">Membrane</location>
        <topology evidence="1">Multi-pass membrane protein</topology>
    </subcellularLocation>
</comment>
<feature type="transmembrane region" description="Helical" evidence="6">
    <location>
        <begin position="194"/>
        <end position="216"/>
    </location>
</feature>
<feature type="domain" description="Major facilitator superfamily (MFS) profile" evidence="7">
    <location>
        <begin position="42"/>
        <end position="469"/>
    </location>
</feature>
<evidence type="ECO:0000256" key="2">
    <source>
        <dbReference type="ARBA" id="ARBA00022692"/>
    </source>
</evidence>
<protein>
    <recommendedName>
        <fullName evidence="7">Major facilitator superfamily (MFS) profile domain-containing protein</fullName>
    </recommendedName>
</protein>
<dbReference type="Pfam" id="PF07690">
    <property type="entry name" value="MFS_1"/>
    <property type="match status" value="1"/>
</dbReference>
<dbReference type="Proteomes" id="UP000799537">
    <property type="component" value="Unassembled WGS sequence"/>
</dbReference>
<evidence type="ECO:0000256" key="6">
    <source>
        <dbReference type="SAM" id="Phobius"/>
    </source>
</evidence>
<evidence type="ECO:0000256" key="5">
    <source>
        <dbReference type="SAM" id="MobiDB-lite"/>
    </source>
</evidence>
<organism evidence="8 9">
    <name type="scientific">Zasmidium cellare ATCC 36951</name>
    <dbReference type="NCBI Taxonomy" id="1080233"/>
    <lineage>
        <taxon>Eukaryota</taxon>
        <taxon>Fungi</taxon>
        <taxon>Dikarya</taxon>
        <taxon>Ascomycota</taxon>
        <taxon>Pezizomycotina</taxon>
        <taxon>Dothideomycetes</taxon>
        <taxon>Dothideomycetidae</taxon>
        <taxon>Mycosphaerellales</taxon>
        <taxon>Mycosphaerellaceae</taxon>
        <taxon>Zasmidium</taxon>
    </lineage>
</organism>
<sequence>MTATPTSIPDEEKDVGTISSPSPPSPPFTSPYDWPLTRKIAIALIVSLGQLVTLMSASMMAPALPTIGRDLHMGSTEIQISFSIYLLGLAFGPFLIGPASEMFGRKSVWTCCNLWYIFWNAICPVGKSAAVMVVGRLLAGAGASCGTTMTGPIVADMFTRENRGKSIALATVFPYLGPALGPIVGGVVSQKVSWPWLFWVLSIFDGAVLLVGILFIRESYMPVLLRRHQRKVNGLKREPFLSAYPELLRKARTALAVPIRLLFRRPIIIILSFLMGLEFGVYVLWLSVYATLFIDEYHETPTISSLHYIAIAMGAWLAAQVGGQTLDIIFKKMKARRPNEEAPPEYRVPLLAIGVLICPVGLFWAGWSAQSGIHWIMVDIGSVIFTIGGFVTAQAVLAYLLDEFQKSAASANAAARMLSNLFGFSFPLFAPQLYATLGYGWGTTLLALVWTVFAVPLTVMLWFRGAEVRAVGRREENDL</sequence>
<dbReference type="RefSeq" id="XP_033671242.1">
    <property type="nucleotide sequence ID" value="XM_033810473.1"/>
</dbReference>
<feature type="transmembrane region" description="Helical" evidence="6">
    <location>
        <begin position="306"/>
        <end position="330"/>
    </location>
</feature>
<feature type="transmembrane region" description="Helical" evidence="6">
    <location>
        <begin position="167"/>
        <end position="188"/>
    </location>
</feature>
<gene>
    <name evidence="8" type="ORF">M409DRAFT_35938</name>
</gene>
<keyword evidence="3 6" id="KW-1133">Transmembrane helix</keyword>
<dbReference type="AlphaFoldDB" id="A0A6A6CUG3"/>
<evidence type="ECO:0000313" key="8">
    <source>
        <dbReference type="EMBL" id="KAF2170353.1"/>
    </source>
</evidence>
<evidence type="ECO:0000259" key="7">
    <source>
        <dbReference type="PROSITE" id="PS50850"/>
    </source>
</evidence>
<name>A0A6A6CUG3_ZASCE</name>
<keyword evidence="4 6" id="KW-0472">Membrane</keyword>
<accession>A0A6A6CUG3</accession>
<dbReference type="GO" id="GO:0005886">
    <property type="term" value="C:plasma membrane"/>
    <property type="evidence" value="ECO:0007669"/>
    <property type="project" value="TreeGrafter"/>
</dbReference>
<evidence type="ECO:0000256" key="3">
    <source>
        <dbReference type="ARBA" id="ARBA00022989"/>
    </source>
</evidence>
<dbReference type="InterPro" id="IPR020846">
    <property type="entry name" value="MFS_dom"/>
</dbReference>
<dbReference type="PROSITE" id="PS50850">
    <property type="entry name" value="MFS"/>
    <property type="match status" value="1"/>
</dbReference>
<feature type="transmembrane region" description="Helical" evidence="6">
    <location>
        <begin position="373"/>
        <end position="401"/>
    </location>
</feature>